<accession>A0ACB8FBZ9</accession>
<proteinExistence type="predicted"/>
<organism evidence="1 2">
    <name type="scientific">Sphaerodactylus townsendi</name>
    <dbReference type="NCBI Taxonomy" id="933632"/>
    <lineage>
        <taxon>Eukaryota</taxon>
        <taxon>Metazoa</taxon>
        <taxon>Chordata</taxon>
        <taxon>Craniata</taxon>
        <taxon>Vertebrata</taxon>
        <taxon>Euteleostomi</taxon>
        <taxon>Lepidosauria</taxon>
        <taxon>Squamata</taxon>
        <taxon>Bifurcata</taxon>
        <taxon>Gekkota</taxon>
        <taxon>Sphaerodactylidae</taxon>
        <taxon>Sphaerodactylus</taxon>
    </lineage>
</organism>
<protein>
    <submittedName>
        <fullName evidence="1">Uncharacterized protein</fullName>
    </submittedName>
</protein>
<dbReference type="Proteomes" id="UP000827872">
    <property type="component" value="Linkage Group LG09"/>
</dbReference>
<evidence type="ECO:0000313" key="1">
    <source>
        <dbReference type="EMBL" id="KAH8002980.1"/>
    </source>
</evidence>
<keyword evidence="2" id="KW-1185">Reference proteome</keyword>
<comment type="caution">
    <text evidence="1">The sequence shown here is derived from an EMBL/GenBank/DDBJ whole genome shotgun (WGS) entry which is preliminary data.</text>
</comment>
<gene>
    <name evidence="1" type="ORF">K3G42_007570</name>
</gene>
<reference evidence="1" key="1">
    <citation type="submission" date="2021-08" db="EMBL/GenBank/DDBJ databases">
        <title>The first chromosome-level gecko genome reveals the dynamic sex chromosomes of Neotropical dwarf geckos (Sphaerodactylidae: Sphaerodactylus).</title>
        <authorList>
            <person name="Pinto B.J."/>
            <person name="Keating S.E."/>
            <person name="Gamble T."/>
        </authorList>
    </citation>
    <scope>NUCLEOTIDE SEQUENCE</scope>
    <source>
        <strain evidence="1">TG3544</strain>
    </source>
</reference>
<evidence type="ECO:0000313" key="2">
    <source>
        <dbReference type="Proteomes" id="UP000827872"/>
    </source>
</evidence>
<dbReference type="EMBL" id="CM037622">
    <property type="protein sequence ID" value="KAH8002980.1"/>
    <property type="molecule type" value="Genomic_DNA"/>
</dbReference>
<sequence length="120" mass="12840">MLRVSICCCQLLLLTQVWHVIYGDADATMEVVATCNEDALLSCQVVHDPQVAFKGISWYKHEAKGVLRLVSELPAHMLPAAEALAAGSFIGMLPDVASDFLWPLPPMFASCLPGPGSSVG</sequence>
<name>A0ACB8FBZ9_9SAUR</name>